<reference evidence="6 7" key="1">
    <citation type="submission" date="2019-04" db="EMBL/GenBank/DDBJ databases">
        <title>Aspergillus burnettii sp. nov., novel species from soil in southeast Queensland.</title>
        <authorList>
            <person name="Gilchrist C.L.M."/>
            <person name="Pitt J.I."/>
            <person name="Lange L."/>
            <person name="Lacey H.J."/>
            <person name="Vuong D."/>
            <person name="Midgley D.J."/>
            <person name="Greenfield P."/>
            <person name="Bradbury M."/>
            <person name="Lacey E."/>
            <person name="Busk P.K."/>
            <person name="Pilgaard B."/>
            <person name="Chooi Y.H."/>
            <person name="Piggott A.M."/>
        </authorList>
    </citation>
    <scope>NUCLEOTIDE SEQUENCE [LARGE SCALE GENOMIC DNA]</scope>
    <source>
        <strain evidence="6 7">FRR 5400</strain>
    </source>
</reference>
<gene>
    <name evidence="6" type="ORF">ETB97_002540</name>
</gene>
<name>A0A8H6A3Y5_PETAA</name>
<evidence type="ECO:0000313" key="6">
    <source>
        <dbReference type="EMBL" id="KAF5859699.1"/>
    </source>
</evidence>
<protein>
    <recommendedName>
        <fullName evidence="5">IBR domain-containing protein</fullName>
    </recommendedName>
</protein>
<dbReference type="Pfam" id="PF01485">
    <property type="entry name" value="IBR"/>
    <property type="match status" value="1"/>
</dbReference>
<dbReference type="GO" id="GO:0008270">
    <property type="term" value="F:zinc ion binding"/>
    <property type="evidence" value="ECO:0007669"/>
    <property type="project" value="UniProtKB-KW"/>
</dbReference>
<dbReference type="GO" id="GO:0016567">
    <property type="term" value="P:protein ubiquitination"/>
    <property type="evidence" value="ECO:0007669"/>
    <property type="project" value="InterPro"/>
</dbReference>
<evidence type="ECO:0000256" key="4">
    <source>
        <dbReference type="ARBA" id="ARBA00022833"/>
    </source>
</evidence>
<dbReference type="GO" id="GO:0004842">
    <property type="term" value="F:ubiquitin-protein transferase activity"/>
    <property type="evidence" value="ECO:0007669"/>
    <property type="project" value="InterPro"/>
</dbReference>
<dbReference type="AlphaFoldDB" id="A0A8H6A3Y5"/>
<dbReference type="InterPro" id="IPR013083">
    <property type="entry name" value="Znf_RING/FYVE/PHD"/>
</dbReference>
<proteinExistence type="predicted"/>
<accession>A0A8H6A3Y5</accession>
<dbReference type="CDD" id="cd20335">
    <property type="entry name" value="BRcat_RBR"/>
    <property type="match status" value="1"/>
</dbReference>
<evidence type="ECO:0000256" key="2">
    <source>
        <dbReference type="ARBA" id="ARBA00022771"/>
    </source>
</evidence>
<evidence type="ECO:0000256" key="1">
    <source>
        <dbReference type="ARBA" id="ARBA00022723"/>
    </source>
</evidence>
<comment type="caution">
    <text evidence="6">The sequence shown here is derived from an EMBL/GenBank/DDBJ whole genome shotgun (WGS) entry which is preliminary data.</text>
</comment>
<keyword evidence="1" id="KW-0479">Metal-binding</keyword>
<dbReference type="EMBL" id="SPNV01000156">
    <property type="protein sequence ID" value="KAF5859699.1"/>
    <property type="molecule type" value="Genomic_DNA"/>
</dbReference>
<evidence type="ECO:0000256" key="3">
    <source>
        <dbReference type="ARBA" id="ARBA00022786"/>
    </source>
</evidence>
<organism evidence="6 7">
    <name type="scientific">Petromyces alliaceus</name>
    <name type="common">Aspergillus alliaceus</name>
    <dbReference type="NCBI Taxonomy" id="209559"/>
    <lineage>
        <taxon>Eukaryota</taxon>
        <taxon>Fungi</taxon>
        <taxon>Dikarya</taxon>
        <taxon>Ascomycota</taxon>
        <taxon>Pezizomycotina</taxon>
        <taxon>Eurotiomycetes</taxon>
        <taxon>Eurotiomycetidae</taxon>
        <taxon>Eurotiales</taxon>
        <taxon>Aspergillaceae</taxon>
        <taxon>Aspergillus</taxon>
        <taxon>Aspergillus subgen. Circumdati</taxon>
    </lineage>
</organism>
<dbReference type="Gene3D" id="3.30.40.10">
    <property type="entry name" value="Zinc/RING finger domain, C3HC4 (zinc finger)"/>
    <property type="match status" value="1"/>
</dbReference>
<dbReference type="PANTHER" id="PTHR11685">
    <property type="entry name" value="RBR FAMILY RING FINGER AND IBR DOMAIN-CONTAINING"/>
    <property type="match status" value="1"/>
</dbReference>
<evidence type="ECO:0000259" key="5">
    <source>
        <dbReference type="Pfam" id="PF01485"/>
    </source>
</evidence>
<keyword evidence="7" id="KW-1185">Reference proteome</keyword>
<keyword evidence="2" id="KW-0863">Zinc-finger</keyword>
<dbReference type="InterPro" id="IPR031127">
    <property type="entry name" value="E3_UB_ligase_RBR"/>
</dbReference>
<keyword evidence="4" id="KW-0862">Zinc</keyword>
<dbReference type="InterPro" id="IPR002867">
    <property type="entry name" value="IBR_dom"/>
</dbReference>
<dbReference type="SUPFAM" id="SSF57850">
    <property type="entry name" value="RING/U-box"/>
    <property type="match status" value="1"/>
</dbReference>
<feature type="domain" description="IBR" evidence="5">
    <location>
        <begin position="237"/>
        <end position="289"/>
    </location>
</feature>
<sequence length="394" mass="44157">MDEPTKGLVLRLMQEDVKDTLELYKGKRRISQMTDRELALTEWAQELHHYASDLQDCRMARSVARAVLNDGVAIEAAIAEENRDFGDRMIALQLDGLDQSTPAQLLGQANATMAGLTGLMGGPSTVSKDLGPAGFPKVPTSELVENKFPTAESSRHAATRKSESQPHFECVACLEVKPFFDILTAPCSHHYCKACTDRLVRDSFVDESLFPPRCCRMPIPLPTLQAFLTKVSIRRFEEKEMEHNDFNRTYCANPLCSRYILPNPVLLAIRTCPSCNMATCTTCKRQAHTVLQLKMEEISDPHSKRFRGQYSRFMSSAAVSMMAVGEDVKESICAIYATTCFPHSFYNASIAGLRYAYAADIIVSDLYSTKKYFRTRQVPMCDLIRIEQTDVESG</sequence>
<evidence type="ECO:0000313" key="7">
    <source>
        <dbReference type="Proteomes" id="UP000541154"/>
    </source>
</evidence>
<keyword evidence="3" id="KW-0833">Ubl conjugation pathway</keyword>
<dbReference type="Proteomes" id="UP000541154">
    <property type="component" value="Unassembled WGS sequence"/>
</dbReference>